<name>A0AAE4C1F0_9FLAO</name>
<dbReference type="GO" id="GO:0004177">
    <property type="term" value="F:aminopeptidase activity"/>
    <property type="evidence" value="ECO:0007669"/>
    <property type="project" value="UniProtKB-KW"/>
</dbReference>
<dbReference type="GO" id="GO:0004252">
    <property type="term" value="F:serine-type endopeptidase activity"/>
    <property type="evidence" value="ECO:0007669"/>
    <property type="project" value="TreeGrafter"/>
</dbReference>
<dbReference type="GO" id="GO:0006508">
    <property type="term" value="P:proteolysis"/>
    <property type="evidence" value="ECO:0007669"/>
    <property type="project" value="InterPro"/>
</dbReference>
<keyword evidence="3" id="KW-0031">Aminopeptidase</keyword>
<dbReference type="Proteomes" id="UP001184861">
    <property type="component" value="Unassembled WGS sequence"/>
</dbReference>
<protein>
    <submittedName>
        <fullName evidence="3">Dipeptidyl aminopeptidase/acylaminoacyl peptidase</fullName>
    </submittedName>
</protein>
<dbReference type="InterPro" id="IPR001375">
    <property type="entry name" value="Peptidase_S9_cat"/>
</dbReference>
<evidence type="ECO:0000313" key="4">
    <source>
        <dbReference type="Proteomes" id="UP001184861"/>
    </source>
</evidence>
<dbReference type="PANTHER" id="PTHR42776:SF27">
    <property type="entry name" value="DIPEPTIDYL PEPTIDASE FAMILY MEMBER 6"/>
    <property type="match status" value="1"/>
</dbReference>
<dbReference type="PANTHER" id="PTHR42776">
    <property type="entry name" value="SERINE PEPTIDASE S9 FAMILY MEMBER"/>
    <property type="match status" value="1"/>
</dbReference>
<dbReference type="SUPFAM" id="SSF69304">
    <property type="entry name" value="Tricorn protease N-terminal domain"/>
    <property type="match status" value="1"/>
</dbReference>
<sequence>MKAIKLLYIMILLFSIDAISQTVKKDRFNPRYHNLRYTIMFPETSPDGKWTAFRKTYEESRDTIVLVDRKKAENVKQYAGVTKFYFTGRSNLLLIRKGSAEMINLNSGVSKSWNQIVSSEFVKSQNTWLVLRGTSSSGTDLEIWKEGDLADRYKNVTSFFVKGSDVFFVKKEAGKNMLYDLWMPEKAIYSTDQKILDCRWSDKGASAWITEKNGKTDLVYISKTQEAFYLSSDTSRDFKAATISRLGTGERFLVRLTYGDDPDKLPGNPDIWNADDRKLELKFHGGDSEEIAVWDPKLRSLRMDTDNKALEKINIGDSMYVISYNYYKNQDYVHQYPDFDLYRYEVGNGKQQYIGKGGYILYYGSTGRFILSNPGNNWVLYDLYTLAEKKLKIADTGDPYFSEDDQYILFETEGGLLRYQTDTGDLVKISLLDGFHSTIVNPIQGEGISAYPNGGQNLYSSKEPLIIKMYDKKNDLTAILSYSCQSGKKVMLQASTRERIDKIEHKNGILLEACIEDYNVPAYIKVFNGSKAKIIYKSNRKDMEVGRIRSERISYKNSEGVDLTGILYYPLDFTDLKRYPMITIVYARQSHFGNQYLRDGFFERTEGLNIRSYLEGGYFVFLPDIVFDKRGTGFSALDCVNSALDAVAGLKSIDFKRLGLIGYSHGGYETNFIGTHSDRFKAYASGAGNSDLVRSYFSYNYNFLRPFYWQFENGQYKMPGSFKDYKELYIQNSPIYSVSEISAPIFLWTGVNDRNIDWNQVMEFYIGLKRNKKEVVALFYQDEAHGFLKRSNKIDIARRVEQWFEYHLKDGIKADWMKGIDKQDY</sequence>
<dbReference type="AlphaFoldDB" id="A0AAE4C1F0"/>
<evidence type="ECO:0000256" key="1">
    <source>
        <dbReference type="ARBA" id="ARBA00022801"/>
    </source>
</evidence>
<accession>A0AAE4C1F0</accession>
<dbReference type="RefSeq" id="WP_309944811.1">
    <property type="nucleotide sequence ID" value="NZ_JAVDQY010000001.1"/>
</dbReference>
<dbReference type="Gene3D" id="3.40.50.1820">
    <property type="entry name" value="alpha/beta hydrolase"/>
    <property type="match status" value="1"/>
</dbReference>
<keyword evidence="3" id="KW-0645">Protease</keyword>
<feature type="domain" description="Peptidase S9 prolyl oligopeptidase catalytic" evidence="2">
    <location>
        <begin position="643"/>
        <end position="810"/>
    </location>
</feature>
<reference evidence="3" key="1">
    <citation type="submission" date="2023-07" db="EMBL/GenBank/DDBJ databases">
        <title>Sorghum-associated microbial communities from plants grown in Nebraska, USA.</title>
        <authorList>
            <person name="Schachtman D."/>
        </authorList>
    </citation>
    <scope>NUCLEOTIDE SEQUENCE</scope>
    <source>
        <strain evidence="3">DS2360</strain>
    </source>
</reference>
<dbReference type="InterPro" id="IPR029058">
    <property type="entry name" value="AB_hydrolase_fold"/>
</dbReference>
<dbReference type="EMBL" id="JAVDQY010000001">
    <property type="protein sequence ID" value="MDR6525423.1"/>
    <property type="molecule type" value="Genomic_DNA"/>
</dbReference>
<comment type="caution">
    <text evidence="3">The sequence shown here is derived from an EMBL/GenBank/DDBJ whole genome shotgun (WGS) entry which is preliminary data.</text>
</comment>
<gene>
    <name evidence="3" type="ORF">J2787_000793</name>
</gene>
<evidence type="ECO:0000259" key="2">
    <source>
        <dbReference type="Pfam" id="PF00326"/>
    </source>
</evidence>
<dbReference type="SUPFAM" id="SSF53474">
    <property type="entry name" value="alpha/beta-Hydrolases"/>
    <property type="match status" value="1"/>
</dbReference>
<evidence type="ECO:0000313" key="3">
    <source>
        <dbReference type="EMBL" id="MDR6525423.1"/>
    </source>
</evidence>
<dbReference type="Pfam" id="PF00326">
    <property type="entry name" value="Peptidase_S9"/>
    <property type="match status" value="1"/>
</dbReference>
<proteinExistence type="predicted"/>
<organism evidence="3 4">
    <name type="scientific">Chryseobacterium rhizosphaerae</name>
    <dbReference type="NCBI Taxonomy" id="395937"/>
    <lineage>
        <taxon>Bacteria</taxon>
        <taxon>Pseudomonadati</taxon>
        <taxon>Bacteroidota</taxon>
        <taxon>Flavobacteriia</taxon>
        <taxon>Flavobacteriales</taxon>
        <taxon>Weeksellaceae</taxon>
        <taxon>Chryseobacterium group</taxon>
        <taxon>Chryseobacterium</taxon>
    </lineage>
</organism>
<keyword evidence="1" id="KW-0378">Hydrolase</keyword>